<feature type="domain" description="HD-GYP" evidence="1">
    <location>
        <begin position="127"/>
        <end position="326"/>
    </location>
</feature>
<accession>A0A368L7E7</accession>
<dbReference type="InterPro" id="IPR037522">
    <property type="entry name" value="HD_GYP_dom"/>
</dbReference>
<evidence type="ECO:0000313" key="3">
    <source>
        <dbReference type="Proteomes" id="UP000252357"/>
    </source>
</evidence>
<dbReference type="SUPFAM" id="SSF109604">
    <property type="entry name" value="HD-domain/PDEase-like"/>
    <property type="match status" value="1"/>
</dbReference>
<comment type="caution">
    <text evidence="2">The sequence shown here is derived from an EMBL/GenBank/DDBJ whole genome shotgun (WGS) entry which is preliminary data.</text>
</comment>
<dbReference type="GO" id="GO:0008081">
    <property type="term" value="F:phosphoric diester hydrolase activity"/>
    <property type="evidence" value="ECO:0007669"/>
    <property type="project" value="UniProtKB-ARBA"/>
</dbReference>
<gene>
    <name evidence="2" type="ORF">DU000_02570</name>
</gene>
<dbReference type="PANTHER" id="PTHR43155:SF2">
    <property type="entry name" value="CYCLIC DI-GMP PHOSPHODIESTERASE PA4108"/>
    <property type="match status" value="1"/>
</dbReference>
<dbReference type="AlphaFoldDB" id="A0A368L7E7"/>
<organism evidence="2 3">
    <name type="scientific">Parvibium lacunae</name>
    <dbReference type="NCBI Taxonomy" id="1888893"/>
    <lineage>
        <taxon>Bacteria</taxon>
        <taxon>Pseudomonadati</taxon>
        <taxon>Pseudomonadota</taxon>
        <taxon>Betaproteobacteria</taxon>
        <taxon>Burkholderiales</taxon>
        <taxon>Alcaligenaceae</taxon>
        <taxon>Parvibium</taxon>
    </lineage>
</organism>
<dbReference type="InterPro" id="IPR003607">
    <property type="entry name" value="HD/PDEase_dom"/>
</dbReference>
<protein>
    <submittedName>
        <fullName evidence="2">HD domain-containing protein</fullName>
    </submittedName>
</protein>
<evidence type="ECO:0000313" key="2">
    <source>
        <dbReference type="EMBL" id="RCS59618.1"/>
    </source>
</evidence>
<dbReference type="Pfam" id="PF13487">
    <property type="entry name" value="HD_5"/>
    <property type="match status" value="1"/>
</dbReference>
<sequence>MSTSFADLLSKQQVAMHPGLNLEMELATGKTHYTQRLSDASQHTEVIAQEDIYSDRGLKLISAGSRLTPELRERLLLHKLHKPLEKTVQIGTPAVVDRLISAAEQILAERTELLPLIGWRHGSVTSIDLISQIRPNRHTLSALALIEQSAGFGLLHSALVTLIALGIGKKLNLSFNEMQQLCQAAVFHDLGQLYVNPTLFHGGKKLAPAQFRHIAVHPLVGSQIMQNVLGLPEPICRAVRESHERIDGSGYPQRLTEPHISKLGKILSFAEQISGVAAKTQGSLSRLIIAAKVIPYEHSRDVLSAFIQPLADNNAQPIQVTHSISDHLHGFFVRIANTLTVLAHLENRHGLTPEYSFILDKSKSRFDTVQKAFSSTGLDMAANNQNWLTDMENSLHGIEAQVALDELLWRLSELARDVHLRCDGLSDNQMQLFEPLIGALDGTMTHSLEVGLNQEIDLF</sequence>
<dbReference type="Gene3D" id="1.10.3210.10">
    <property type="entry name" value="Hypothetical protein af1432"/>
    <property type="match status" value="1"/>
</dbReference>
<dbReference type="EMBL" id="QPGB01000001">
    <property type="protein sequence ID" value="RCS59618.1"/>
    <property type="molecule type" value="Genomic_DNA"/>
</dbReference>
<dbReference type="PROSITE" id="PS51832">
    <property type="entry name" value="HD_GYP"/>
    <property type="match status" value="1"/>
</dbReference>
<proteinExistence type="predicted"/>
<dbReference type="PANTHER" id="PTHR43155">
    <property type="entry name" value="CYCLIC DI-GMP PHOSPHODIESTERASE PA4108-RELATED"/>
    <property type="match status" value="1"/>
</dbReference>
<keyword evidence="3" id="KW-1185">Reference proteome</keyword>
<name>A0A368L7E7_9BURK</name>
<dbReference type="RefSeq" id="WP_114401768.1">
    <property type="nucleotide sequence ID" value="NZ_QPGB01000001.1"/>
</dbReference>
<reference evidence="2 3" key="1">
    <citation type="journal article" date="2018" name="Int. J. Syst. Evol. Microbiol.">
        <title>Parvibium lacunae gen. nov., sp. nov., a new member of the family Alcaligenaceae isolated from a freshwater pond.</title>
        <authorList>
            <person name="Chen W.M."/>
            <person name="Xie P.B."/>
            <person name="Hsu M.Y."/>
            <person name="Sheu S.Y."/>
        </authorList>
    </citation>
    <scope>NUCLEOTIDE SEQUENCE [LARGE SCALE GENOMIC DNA]</scope>
    <source>
        <strain evidence="2 3">KMB9</strain>
    </source>
</reference>
<dbReference type="CDD" id="cd00077">
    <property type="entry name" value="HDc"/>
    <property type="match status" value="1"/>
</dbReference>
<dbReference type="Proteomes" id="UP000252357">
    <property type="component" value="Unassembled WGS sequence"/>
</dbReference>
<evidence type="ECO:0000259" key="1">
    <source>
        <dbReference type="PROSITE" id="PS51832"/>
    </source>
</evidence>
<dbReference type="OrthoDB" id="9763857at2"/>